<dbReference type="Proteomes" id="UP000826271">
    <property type="component" value="Unassembled WGS sequence"/>
</dbReference>
<protein>
    <submittedName>
        <fullName evidence="2">Uncharacterized protein</fullName>
    </submittedName>
</protein>
<dbReference type="EMBL" id="WHWC01000003">
    <property type="protein sequence ID" value="KAG8386172.1"/>
    <property type="molecule type" value="Genomic_DNA"/>
</dbReference>
<comment type="caution">
    <text evidence="2">The sequence shown here is derived from an EMBL/GenBank/DDBJ whole genome shotgun (WGS) entry which is preliminary data.</text>
</comment>
<evidence type="ECO:0000313" key="3">
    <source>
        <dbReference type="Proteomes" id="UP000826271"/>
    </source>
</evidence>
<name>A0AAV6XZT3_9LAMI</name>
<organism evidence="2 3">
    <name type="scientific">Buddleja alternifolia</name>
    <dbReference type="NCBI Taxonomy" id="168488"/>
    <lineage>
        <taxon>Eukaryota</taxon>
        <taxon>Viridiplantae</taxon>
        <taxon>Streptophyta</taxon>
        <taxon>Embryophyta</taxon>
        <taxon>Tracheophyta</taxon>
        <taxon>Spermatophyta</taxon>
        <taxon>Magnoliopsida</taxon>
        <taxon>eudicotyledons</taxon>
        <taxon>Gunneridae</taxon>
        <taxon>Pentapetalae</taxon>
        <taxon>asterids</taxon>
        <taxon>lamiids</taxon>
        <taxon>Lamiales</taxon>
        <taxon>Scrophulariaceae</taxon>
        <taxon>Buddlejeae</taxon>
        <taxon>Buddleja</taxon>
    </lineage>
</organism>
<gene>
    <name evidence="2" type="ORF">BUALT_Bualt03G0121400</name>
</gene>
<feature type="region of interest" description="Disordered" evidence="1">
    <location>
        <begin position="57"/>
        <end position="78"/>
    </location>
</feature>
<sequence>MFGLIELKGFVGELGYDKERVKFWHQYGHNLHMGSKELKGDSEVYGMLPPPLPLVYENRPGRPPKLRKRGSDEPPAPYATKLKKIQKPTKCKKCVGEGHNHRTCGKEEITNSVSPHQPIQGKLEKLAKSKKIANTNVDFEIGETNNTVSSINVTQSSSVRTSVIVRGGINFISVPNLRATIGNTTGVLSKLIRHQNLLEKPEQNLEDGGFGDNRLDGKDTQT</sequence>
<feature type="region of interest" description="Disordered" evidence="1">
    <location>
        <begin position="200"/>
        <end position="222"/>
    </location>
</feature>
<evidence type="ECO:0000313" key="2">
    <source>
        <dbReference type="EMBL" id="KAG8386172.1"/>
    </source>
</evidence>
<reference evidence="2" key="1">
    <citation type="submission" date="2019-10" db="EMBL/GenBank/DDBJ databases">
        <authorList>
            <person name="Zhang R."/>
            <person name="Pan Y."/>
            <person name="Wang J."/>
            <person name="Ma R."/>
            <person name="Yu S."/>
        </authorList>
    </citation>
    <scope>NUCLEOTIDE SEQUENCE</scope>
    <source>
        <strain evidence="2">LA-IB0</strain>
        <tissue evidence="2">Leaf</tissue>
    </source>
</reference>
<feature type="compositionally biased region" description="Basic and acidic residues" evidence="1">
    <location>
        <begin position="213"/>
        <end position="222"/>
    </location>
</feature>
<proteinExistence type="predicted"/>
<evidence type="ECO:0000256" key="1">
    <source>
        <dbReference type="SAM" id="MobiDB-lite"/>
    </source>
</evidence>
<keyword evidence="3" id="KW-1185">Reference proteome</keyword>
<dbReference type="AlphaFoldDB" id="A0AAV6XZT3"/>
<accession>A0AAV6XZT3</accession>